<dbReference type="AlphaFoldDB" id="A0A2U1JR87"/>
<name>A0A2U1JR87_9BACI</name>
<dbReference type="Proteomes" id="UP000245998">
    <property type="component" value="Unassembled WGS sequence"/>
</dbReference>
<keyword evidence="1" id="KW-0472">Membrane</keyword>
<evidence type="ECO:0000313" key="4">
    <source>
        <dbReference type="Proteomes" id="UP000245998"/>
    </source>
</evidence>
<feature type="transmembrane region" description="Helical" evidence="1">
    <location>
        <begin position="130"/>
        <end position="147"/>
    </location>
</feature>
<feature type="transmembrane region" description="Helical" evidence="1">
    <location>
        <begin position="94"/>
        <end position="118"/>
    </location>
</feature>
<evidence type="ECO:0000259" key="2">
    <source>
        <dbReference type="Pfam" id="PF02517"/>
    </source>
</evidence>
<keyword evidence="1" id="KW-0812">Transmembrane</keyword>
<dbReference type="InterPro" id="IPR003675">
    <property type="entry name" value="Rce1/LyrA-like_dom"/>
</dbReference>
<dbReference type="Pfam" id="PF02517">
    <property type="entry name" value="Rce1-like"/>
    <property type="match status" value="1"/>
</dbReference>
<evidence type="ECO:0000256" key="1">
    <source>
        <dbReference type="SAM" id="Phobius"/>
    </source>
</evidence>
<dbReference type="RefSeq" id="WP_116556027.1">
    <property type="nucleotide sequence ID" value="NZ_QCZG01000051.1"/>
</dbReference>
<sequence>MNSASDIRTTQVSWNGLDLFIVFFTWFILSTGTAFNSAGKTLEQLGFTPWLAGYIGAVAIHLLQLGIVWVVIFSKHKLSWRDFGFRPLTKKSTVQLIIWSIIGFVLNAAALSVTALIWSGESSKADTIESSGFLLSLLMVAVIAPIVEEAVFRGVIYKYFRVKFGFLVGIILNGILFGLDHVPSWELVFNAAVMGAFFAYVYERSGTLWTPIIIHGLTNAAVTILFFITIGLGNG</sequence>
<feature type="transmembrane region" description="Helical" evidence="1">
    <location>
        <begin position="209"/>
        <end position="232"/>
    </location>
</feature>
<feature type="transmembrane region" description="Helical" evidence="1">
    <location>
        <begin position="159"/>
        <end position="179"/>
    </location>
</feature>
<feature type="domain" description="CAAX prenyl protease 2/Lysostaphin resistance protein A-like" evidence="2">
    <location>
        <begin position="132"/>
        <end position="220"/>
    </location>
</feature>
<keyword evidence="1" id="KW-1133">Transmembrane helix</keyword>
<protein>
    <recommendedName>
        <fullName evidence="2">CAAX prenyl protease 2/Lysostaphin resistance protein A-like domain-containing protein</fullName>
    </recommendedName>
</protein>
<dbReference type="GO" id="GO:0080120">
    <property type="term" value="P:CAAX-box protein maturation"/>
    <property type="evidence" value="ECO:0007669"/>
    <property type="project" value="UniProtKB-ARBA"/>
</dbReference>
<dbReference type="EMBL" id="QCZG01000051">
    <property type="protein sequence ID" value="PWA07525.1"/>
    <property type="molecule type" value="Genomic_DNA"/>
</dbReference>
<proteinExistence type="predicted"/>
<accession>A0A2U1JR87</accession>
<dbReference type="GO" id="GO:0004175">
    <property type="term" value="F:endopeptidase activity"/>
    <property type="evidence" value="ECO:0007669"/>
    <property type="project" value="UniProtKB-ARBA"/>
</dbReference>
<reference evidence="3 4" key="1">
    <citation type="submission" date="2018-04" db="EMBL/GenBank/DDBJ databases">
        <title>Camelliibacillus theae gen. nov., sp. nov., isolated from Pu'er tea.</title>
        <authorList>
            <person name="Niu L."/>
        </authorList>
    </citation>
    <scope>NUCLEOTIDE SEQUENCE [LARGE SCALE GENOMIC DNA]</scope>
    <source>
        <strain evidence="3 4">T8</strain>
    </source>
</reference>
<gene>
    <name evidence="3" type="ORF">DCC39_16630</name>
</gene>
<comment type="caution">
    <text evidence="3">The sequence shown here is derived from an EMBL/GenBank/DDBJ whole genome shotgun (WGS) entry which is preliminary data.</text>
</comment>
<dbReference type="PANTHER" id="PTHR36435:SF1">
    <property type="entry name" value="CAAX AMINO TERMINAL PROTEASE FAMILY PROTEIN"/>
    <property type="match status" value="1"/>
</dbReference>
<dbReference type="PANTHER" id="PTHR36435">
    <property type="entry name" value="SLR1288 PROTEIN"/>
    <property type="match status" value="1"/>
</dbReference>
<evidence type="ECO:0000313" key="3">
    <source>
        <dbReference type="EMBL" id="PWA07525.1"/>
    </source>
</evidence>
<feature type="transmembrane region" description="Helical" evidence="1">
    <location>
        <begin position="51"/>
        <end position="73"/>
    </location>
</feature>
<organism evidence="3 4">
    <name type="scientific">Pueribacillus theae</name>
    <dbReference type="NCBI Taxonomy" id="2171751"/>
    <lineage>
        <taxon>Bacteria</taxon>
        <taxon>Bacillati</taxon>
        <taxon>Bacillota</taxon>
        <taxon>Bacilli</taxon>
        <taxon>Bacillales</taxon>
        <taxon>Bacillaceae</taxon>
        <taxon>Pueribacillus</taxon>
    </lineage>
</organism>
<feature type="transmembrane region" description="Helical" evidence="1">
    <location>
        <begin position="12"/>
        <end position="31"/>
    </location>
</feature>
<dbReference type="InterPro" id="IPR052710">
    <property type="entry name" value="CAAX_protease"/>
</dbReference>
<feature type="transmembrane region" description="Helical" evidence="1">
    <location>
        <begin position="185"/>
        <end position="202"/>
    </location>
</feature>
<keyword evidence="4" id="KW-1185">Reference proteome</keyword>
<dbReference type="OrthoDB" id="9782250at2"/>